<gene>
    <name evidence="2" type="ORF">AVDCRST_MAG73-2843</name>
</gene>
<organism evidence="2">
    <name type="scientific">uncultured Thermomicrobiales bacterium</name>
    <dbReference type="NCBI Taxonomy" id="1645740"/>
    <lineage>
        <taxon>Bacteria</taxon>
        <taxon>Pseudomonadati</taxon>
        <taxon>Thermomicrobiota</taxon>
        <taxon>Thermomicrobia</taxon>
        <taxon>Thermomicrobiales</taxon>
        <taxon>environmental samples</taxon>
    </lineage>
</organism>
<dbReference type="EMBL" id="CADCWE010000194">
    <property type="protein sequence ID" value="CAA9551444.1"/>
    <property type="molecule type" value="Genomic_DNA"/>
</dbReference>
<keyword evidence="1" id="KW-0812">Transmembrane</keyword>
<proteinExistence type="predicted"/>
<evidence type="ECO:0000313" key="2">
    <source>
        <dbReference type="EMBL" id="CAA9551444.1"/>
    </source>
</evidence>
<protein>
    <submittedName>
        <fullName evidence="2">Uncharacterized protein</fullName>
    </submittedName>
</protein>
<keyword evidence="1" id="KW-0472">Membrane</keyword>
<sequence>MRRRSRPGPDHLNRYWIALLQGAPPEELARLAEPLDPAMVETIRRMRAGRTGPRPNPAFARRLERDLVGTFTTPARLGTVPLRLAPRRPVNGRTEAVPPRTRWAPTSRWSHRRARTWVTCAAILLVVGAGYLAVRANFPEPPRRLPAADGPTATPGPAGIVERALVEFPVPEDALPNGDTTSASLAHIVIPVGVRSTWEPTCCPGLLVEYVVAGEYAVRAGASILVWRGYGTTETIPAGTEVVLGPGDGLFSRNETAVEGANVGAHPVDLLSWIAIENPDGIYGGHQLPGWEVGRHDVTGTQAIPPNPATIRLRRIDLAPGAVVPAQPGIVPLAISLPTTGAGTPTDVAPSFGKGNTRTIVNAGSGPLTVYALTLEPALGPVGPSTAGTPTP</sequence>
<dbReference type="AlphaFoldDB" id="A0A6J4UJN2"/>
<reference evidence="2" key="1">
    <citation type="submission" date="2020-02" db="EMBL/GenBank/DDBJ databases">
        <authorList>
            <person name="Meier V. D."/>
        </authorList>
    </citation>
    <scope>NUCLEOTIDE SEQUENCE</scope>
    <source>
        <strain evidence="2">AVDCRST_MAG73</strain>
    </source>
</reference>
<name>A0A6J4UJN2_9BACT</name>
<feature type="transmembrane region" description="Helical" evidence="1">
    <location>
        <begin position="116"/>
        <end position="134"/>
    </location>
</feature>
<keyword evidence="1" id="KW-1133">Transmembrane helix</keyword>
<evidence type="ECO:0000256" key="1">
    <source>
        <dbReference type="SAM" id="Phobius"/>
    </source>
</evidence>
<accession>A0A6J4UJN2</accession>